<dbReference type="EMBL" id="MU006097">
    <property type="protein sequence ID" value="KAF2838357.1"/>
    <property type="molecule type" value="Genomic_DNA"/>
</dbReference>
<feature type="compositionally biased region" description="Polar residues" evidence="1">
    <location>
        <begin position="191"/>
        <end position="203"/>
    </location>
</feature>
<keyword evidence="3" id="KW-1185">Reference proteome</keyword>
<protein>
    <submittedName>
        <fullName evidence="2">Uncharacterized protein</fullName>
    </submittedName>
</protein>
<feature type="compositionally biased region" description="Acidic residues" evidence="1">
    <location>
        <begin position="255"/>
        <end position="264"/>
    </location>
</feature>
<dbReference type="AlphaFoldDB" id="A0A9P4SAN5"/>
<organism evidence="2 3">
    <name type="scientific">Patellaria atrata CBS 101060</name>
    <dbReference type="NCBI Taxonomy" id="1346257"/>
    <lineage>
        <taxon>Eukaryota</taxon>
        <taxon>Fungi</taxon>
        <taxon>Dikarya</taxon>
        <taxon>Ascomycota</taxon>
        <taxon>Pezizomycotina</taxon>
        <taxon>Dothideomycetes</taxon>
        <taxon>Dothideomycetes incertae sedis</taxon>
        <taxon>Patellariales</taxon>
        <taxon>Patellariaceae</taxon>
        <taxon>Patellaria</taxon>
    </lineage>
</organism>
<proteinExistence type="predicted"/>
<feature type="compositionally biased region" description="Polar residues" evidence="1">
    <location>
        <begin position="227"/>
        <end position="248"/>
    </location>
</feature>
<gene>
    <name evidence="2" type="ORF">M501DRAFT_1005234</name>
</gene>
<evidence type="ECO:0000313" key="3">
    <source>
        <dbReference type="Proteomes" id="UP000799429"/>
    </source>
</evidence>
<feature type="compositionally biased region" description="Polar residues" evidence="1">
    <location>
        <begin position="302"/>
        <end position="320"/>
    </location>
</feature>
<reference evidence="2" key="1">
    <citation type="journal article" date="2020" name="Stud. Mycol.">
        <title>101 Dothideomycetes genomes: a test case for predicting lifestyles and emergence of pathogens.</title>
        <authorList>
            <person name="Haridas S."/>
            <person name="Albert R."/>
            <person name="Binder M."/>
            <person name="Bloem J."/>
            <person name="Labutti K."/>
            <person name="Salamov A."/>
            <person name="Andreopoulos B."/>
            <person name="Baker S."/>
            <person name="Barry K."/>
            <person name="Bills G."/>
            <person name="Bluhm B."/>
            <person name="Cannon C."/>
            <person name="Castanera R."/>
            <person name="Culley D."/>
            <person name="Daum C."/>
            <person name="Ezra D."/>
            <person name="Gonzalez J."/>
            <person name="Henrissat B."/>
            <person name="Kuo A."/>
            <person name="Liang C."/>
            <person name="Lipzen A."/>
            <person name="Lutzoni F."/>
            <person name="Magnuson J."/>
            <person name="Mondo S."/>
            <person name="Nolan M."/>
            <person name="Ohm R."/>
            <person name="Pangilinan J."/>
            <person name="Park H.-J."/>
            <person name="Ramirez L."/>
            <person name="Alfaro M."/>
            <person name="Sun H."/>
            <person name="Tritt A."/>
            <person name="Yoshinaga Y."/>
            <person name="Zwiers L.-H."/>
            <person name="Turgeon B."/>
            <person name="Goodwin S."/>
            <person name="Spatafora J."/>
            <person name="Crous P."/>
            <person name="Grigoriev I."/>
        </authorList>
    </citation>
    <scope>NUCLEOTIDE SEQUENCE</scope>
    <source>
        <strain evidence="2">CBS 101060</strain>
    </source>
</reference>
<accession>A0A9P4SAN5</accession>
<feature type="region of interest" description="Disordered" evidence="1">
    <location>
        <begin position="1"/>
        <end position="32"/>
    </location>
</feature>
<feature type="region of interest" description="Disordered" evidence="1">
    <location>
        <begin position="188"/>
        <end position="320"/>
    </location>
</feature>
<feature type="region of interest" description="Disordered" evidence="1">
    <location>
        <begin position="38"/>
        <end position="57"/>
    </location>
</feature>
<sequence>MPPKQQPQSHTAQQVQQAQQAQHAQHAQKAAQVQAQAQVKAHAQSQSHVQAQAQTQTQTPLHHIDHLQAMLNAVFIETGRLFADPSKLTPHAIELTAAKLHKTFPAMAARFHDHLDELEQEVVRAKAVIRRDLAVLQADRLAREQAAEAERRRAAEASIAAKAAPPKAVEPPKPVAEDADVDMADVAGPASENNISQPQSTDGMKQPPNPSRPQPLQINPAAPVPPQTESIPQSSTNSLFGNTPTTASGVKPDFDFDSMFEDHDEPGSKDPGPNRNDDDDDTTNADNTTQQDAFDLDLGLNFPTNNDSADANPHDSTVSSLLPGLESYANQGIEDTNMDFNNIFDTLEAGDRESRDQAQTRPSDPSHGGGDGIQQPDTAGYDPESAFDDLFSFGGGDEGTEFDDAFFGIGGN</sequence>
<comment type="caution">
    <text evidence="2">The sequence shown here is derived from an EMBL/GenBank/DDBJ whole genome shotgun (WGS) entry which is preliminary data.</text>
</comment>
<dbReference type="Proteomes" id="UP000799429">
    <property type="component" value="Unassembled WGS sequence"/>
</dbReference>
<evidence type="ECO:0000256" key="1">
    <source>
        <dbReference type="SAM" id="MobiDB-lite"/>
    </source>
</evidence>
<dbReference type="OrthoDB" id="5409998at2759"/>
<feature type="region of interest" description="Disordered" evidence="1">
    <location>
        <begin position="345"/>
        <end position="412"/>
    </location>
</feature>
<evidence type="ECO:0000313" key="2">
    <source>
        <dbReference type="EMBL" id="KAF2838357.1"/>
    </source>
</evidence>
<name>A0A9P4SAN5_9PEZI</name>
<feature type="compositionally biased region" description="Low complexity" evidence="1">
    <location>
        <begin position="284"/>
        <end position="293"/>
    </location>
</feature>
<feature type="compositionally biased region" description="Basic and acidic residues" evidence="1">
    <location>
        <begin position="349"/>
        <end position="358"/>
    </location>
</feature>